<reference evidence="2 3" key="1">
    <citation type="submission" date="2016-10" db="EMBL/GenBank/DDBJ databases">
        <authorList>
            <person name="de Groot N.N."/>
        </authorList>
    </citation>
    <scope>NUCLEOTIDE SEQUENCE [LARGE SCALE GENOMIC DNA]</scope>
    <source>
        <strain evidence="2 3">DSM 797</strain>
    </source>
</reference>
<gene>
    <name evidence="2" type="ORF">SAMN04515677_104361</name>
</gene>
<evidence type="ECO:0000256" key="1">
    <source>
        <dbReference type="SAM" id="Phobius"/>
    </source>
</evidence>
<keyword evidence="3" id="KW-1185">Reference proteome</keyword>
<organism evidence="2 3">
    <name type="scientific">Romboutsia lituseburensis DSM 797</name>
    <dbReference type="NCBI Taxonomy" id="1121325"/>
    <lineage>
        <taxon>Bacteria</taxon>
        <taxon>Bacillati</taxon>
        <taxon>Bacillota</taxon>
        <taxon>Clostridia</taxon>
        <taxon>Peptostreptococcales</taxon>
        <taxon>Peptostreptococcaceae</taxon>
        <taxon>Romboutsia</taxon>
    </lineage>
</organism>
<feature type="transmembrane region" description="Helical" evidence="1">
    <location>
        <begin position="32"/>
        <end position="51"/>
    </location>
</feature>
<dbReference type="EMBL" id="FNGW01000004">
    <property type="protein sequence ID" value="SDL98070.1"/>
    <property type="molecule type" value="Genomic_DNA"/>
</dbReference>
<keyword evidence="1" id="KW-1133">Transmembrane helix</keyword>
<evidence type="ECO:0000313" key="3">
    <source>
        <dbReference type="Proteomes" id="UP000199068"/>
    </source>
</evidence>
<proteinExistence type="predicted"/>
<keyword evidence="1" id="KW-0472">Membrane</keyword>
<keyword evidence="1" id="KW-0812">Transmembrane</keyword>
<accession>A0A1G9PH19</accession>
<evidence type="ECO:0000313" key="2">
    <source>
        <dbReference type="EMBL" id="SDL98070.1"/>
    </source>
</evidence>
<name>A0A1G9PH19_9FIRM</name>
<dbReference type="RefSeq" id="WP_092725773.1">
    <property type="nucleotide sequence ID" value="NZ_FNGW01000004.1"/>
</dbReference>
<sequence>MEYNFKLTLEEYATALKFISEFDEKNTHVLKLIKKVIVGSWLIMSIIYFVIYGFKAFLVFGVLAGLIVLLLFWGLSPEQLHKKRLRLVKNKVNKNPDILGWQSLKIEENSIIYSFEDNIKKTNLSNVSKFFEEDSIIVIINNKGNISALIPCSCFQTPLDREKFINTLNISNH</sequence>
<feature type="transmembrane region" description="Helical" evidence="1">
    <location>
        <begin position="57"/>
        <end position="76"/>
    </location>
</feature>
<dbReference type="AlphaFoldDB" id="A0A1G9PH19"/>
<dbReference type="Proteomes" id="UP000199068">
    <property type="component" value="Unassembled WGS sequence"/>
</dbReference>
<evidence type="ECO:0008006" key="4">
    <source>
        <dbReference type="Google" id="ProtNLM"/>
    </source>
</evidence>
<protein>
    <recommendedName>
        <fullName evidence="4">YcxB-like protein</fullName>
    </recommendedName>
</protein>